<gene>
    <name evidence="2" type="ORF">STA1M1_05730</name>
</gene>
<reference evidence="2" key="1">
    <citation type="journal article" date="2023" name="Int. J. Syst. Evol. Microbiol.">
        <title>Sinisalibacter aestuarii sp. nov., isolated from estuarine sediment of the Arakawa River.</title>
        <authorList>
            <person name="Arafat S.T."/>
            <person name="Hirano S."/>
            <person name="Sato A."/>
            <person name="Takeuchi K."/>
            <person name="Yasuda T."/>
            <person name="Terahara T."/>
            <person name="Hamada M."/>
            <person name="Kobayashi T."/>
        </authorList>
    </citation>
    <scope>NUCLEOTIDE SEQUENCE</scope>
    <source>
        <strain evidence="2">B-399</strain>
    </source>
</reference>
<feature type="domain" description="Aminoglycoside phosphotransferase" evidence="1">
    <location>
        <begin position="46"/>
        <end position="264"/>
    </location>
</feature>
<dbReference type="InterPro" id="IPR002575">
    <property type="entry name" value="Aminoglycoside_PTrfase"/>
</dbReference>
<dbReference type="SUPFAM" id="SSF56112">
    <property type="entry name" value="Protein kinase-like (PK-like)"/>
    <property type="match status" value="1"/>
</dbReference>
<protein>
    <recommendedName>
        <fullName evidence="1">Aminoglycoside phosphotransferase domain-containing protein</fullName>
    </recommendedName>
</protein>
<dbReference type="Gene3D" id="3.90.1200.10">
    <property type="match status" value="1"/>
</dbReference>
<dbReference type="Proteomes" id="UP001144205">
    <property type="component" value="Unassembled WGS sequence"/>
</dbReference>
<dbReference type="RefSeq" id="WP_281840661.1">
    <property type="nucleotide sequence ID" value="NZ_BROH01000001.1"/>
</dbReference>
<dbReference type="Pfam" id="PF01636">
    <property type="entry name" value="APH"/>
    <property type="match status" value="1"/>
</dbReference>
<keyword evidence="3" id="KW-1185">Reference proteome</keyword>
<comment type="caution">
    <text evidence="2">The sequence shown here is derived from an EMBL/GenBank/DDBJ whole genome shotgun (WGS) entry which is preliminary data.</text>
</comment>
<dbReference type="EMBL" id="BROH01000001">
    <property type="protein sequence ID" value="GKY86704.1"/>
    <property type="molecule type" value="Genomic_DNA"/>
</dbReference>
<dbReference type="InterPro" id="IPR011009">
    <property type="entry name" value="Kinase-like_dom_sf"/>
</dbReference>
<accession>A0ABQ5LNW9</accession>
<evidence type="ECO:0000259" key="1">
    <source>
        <dbReference type="Pfam" id="PF01636"/>
    </source>
</evidence>
<proteinExistence type="predicted"/>
<sequence>MTATGHNEAPSGAQVQAQAGGGEGATALAAFWAAHRPEVFAGAANWTALSGGRTNAVWRVQTPAGALVVKLYRADAATPLFANDPEAEAASLAALAGTGLAPDLVATALTPQGPSLVYSHIAGRPWQAADNPSLVAEALARLHARALPDGLPMRPPGADRLRAEALAMLDDLGPQGAALAALRPGALPDPGDAPPAFIHGDATAANALVTGAGLTFIDWQCPGGGDAADDLAVFLSPAMQAVSGNAPLTAAGEAAFLASYQAAGADHARTVARYHARAPLYHWRMAAYATWRAARGDDAYAAAAALETARLKAAK</sequence>
<evidence type="ECO:0000313" key="3">
    <source>
        <dbReference type="Proteomes" id="UP001144205"/>
    </source>
</evidence>
<name>A0ABQ5LNW9_9RHOB</name>
<organism evidence="2 3">
    <name type="scientific">Sinisalibacter aestuarii</name>
    <dbReference type="NCBI Taxonomy" id="2949426"/>
    <lineage>
        <taxon>Bacteria</taxon>
        <taxon>Pseudomonadati</taxon>
        <taxon>Pseudomonadota</taxon>
        <taxon>Alphaproteobacteria</taxon>
        <taxon>Rhodobacterales</taxon>
        <taxon>Roseobacteraceae</taxon>
        <taxon>Sinisalibacter</taxon>
    </lineage>
</organism>
<evidence type="ECO:0000313" key="2">
    <source>
        <dbReference type="EMBL" id="GKY86704.1"/>
    </source>
</evidence>